<dbReference type="OrthoDB" id="853975at2"/>
<comment type="caution">
    <text evidence="2">The sequence shown here is derived from an EMBL/GenBank/DDBJ whole genome shotgun (WGS) entry which is preliminary data.</text>
</comment>
<organism evidence="2 3">
    <name type="scientific">Cesiribacter andamanensis AMV16</name>
    <dbReference type="NCBI Taxonomy" id="1279009"/>
    <lineage>
        <taxon>Bacteria</taxon>
        <taxon>Pseudomonadati</taxon>
        <taxon>Bacteroidota</taxon>
        <taxon>Cytophagia</taxon>
        <taxon>Cytophagales</taxon>
        <taxon>Cesiribacteraceae</taxon>
        <taxon>Cesiribacter</taxon>
    </lineage>
</organism>
<dbReference type="AlphaFoldDB" id="M7MZG3"/>
<proteinExistence type="predicted"/>
<keyword evidence="1" id="KW-0472">Membrane</keyword>
<gene>
    <name evidence="2" type="ORF">ADICEAN_03072</name>
</gene>
<keyword evidence="3" id="KW-1185">Reference proteome</keyword>
<keyword evidence="1" id="KW-1133">Transmembrane helix</keyword>
<accession>M7MZG3</accession>
<dbReference type="EMBL" id="AODQ01000089">
    <property type="protein sequence ID" value="EMR01808.1"/>
    <property type="molecule type" value="Genomic_DNA"/>
</dbReference>
<keyword evidence="1" id="KW-0812">Transmembrane</keyword>
<protein>
    <submittedName>
        <fullName evidence="2">Uncharacterized protein</fullName>
    </submittedName>
</protein>
<dbReference type="Proteomes" id="UP000011910">
    <property type="component" value="Unassembled WGS sequence"/>
</dbReference>
<evidence type="ECO:0000256" key="1">
    <source>
        <dbReference type="SAM" id="Phobius"/>
    </source>
</evidence>
<name>M7MZG3_9BACT</name>
<evidence type="ECO:0000313" key="3">
    <source>
        <dbReference type="Proteomes" id="UP000011910"/>
    </source>
</evidence>
<sequence>MDMSPEEFDARYQEALEKALAHMAENPEIAPSQFYSLATFLENLSIFSPVLYGLLIDSKKS</sequence>
<feature type="transmembrane region" description="Helical" evidence="1">
    <location>
        <begin position="34"/>
        <end position="55"/>
    </location>
</feature>
<evidence type="ECO:0000313" key="2">
    <source>
        <dbReference type="EMBL" id="EMR01808.1"/>
    </source>
</evidence>
<reference evidence="2 3" key="1">
    <citation type="journal article" date="2013" name="Genome Announc.">
        <title>Draft Genome Sequence of Cesiribacter andamanensis Strain AMV16T, Isolated from a Soil Sample from a Mud Volcano in the Andaman Islands, India.</title>
        <authorList>
            <person name="Shivaji S."/>
            <person name="Ara S."/>
            <person name="Begum Z."/>
            <person name="Srinivas T.N."/>
            <person name="Singh A."/>
            <person name="Kumar Pinnaka A."/>
        </authorList>
    </citation>
    <scope>NUCLEOTIDE SEQUENCE [LARGE SCALE GENOMIC DNA]</scope>
    <source>
        <strain evidence="2 3">AMV16</strain>
    </source>
</reference>